<feature type="compositionally biased region" description="Polar residues" evidence="8">
    <location>
        <begin position="152"/>
        <end position="161"/>
    </location>
</feature>
<protein>
    <recommendedName>
        <fullName evidence="7">Porin</fullName>
    </recommendedName>
</protein>
<dbReference type="SUPFAM" id="SSF56935">
    <property type="entry name" value="Porins"/>
    <property type="match status" value="1"/>
</dbReference>
<feature type="region of interest" description="Disordered" evidence="8">
    <location>
        <begin position="72"/>
        <end position="194"/>
    </location>
</feature>
<feature type="compositionally biased region" description="Basic and acidic residues" evidence="8">
    <location>
        <begin position="72"/>
        <end position="84"/>
    </location>
</feature>
<feature type="region of interest" description="Disordered" evidence="8">
    <location>
        <begin position="244"/>
        <end position="269"/>
    </location>
</feature>
<dbReference type="RefSeq" id="WP_377045828.1">
    <property type="nucleotide sequence ID" value="NZ_JBHLUN010000013.1"/>
</dbReference>
<dbReference type="InterPro" id="IPR003684">
    <property type="entry name" value="Porin_alphabac"/>
</dbReference>
<dbReference type="EMBL" id="JBHLUN010000013">
    <property type="protein sequence ID" value="MFC0410076.1"/>
    <property type="molecule type" value="Genomic_DNA"/>
</dbReference>
<accession>A0ABV6JWH5</accession>
<evidence type="ECO:0000256" key="6">
    <source>
        <dbReference type="ARBA" id="ARBA00023237"/>
    </source>
</evidence>
<evidence type="ECO:0000256" key="8">
    <source>
        <dbReference type="SAM" id="MobiDB-lite"/>
    </source>
</evidence>
<evidence type="ECO:0000256" key="4">
    <source>
        <dbReference type="ARBA" id="ARBA00023114"/>
    </source>
</evidence>
<comment type="subcellular location">
    <subcellularLocation>
        <location evidence="7">Cell outer membrane</location>
        <topology evidence="7">Multi-pass membrane protein</topology>
    </subcellularLocation>
</comment>
<reference evidence="9 10" key="1">
    <citation type="submission" date="2024-09" db="EMBL/GenBank/DDBJ databases">
        <authorList>
            <person name="Sun Q."/>
            <person name="Mori K."/>
        </authorList>
    </citation>
    <scope>NUCLEOTIDE SEQUENCE [LARGE SCALE GENOMIC DNA]</scope>
    <source>
        <strain evidence="9 10">TBRC 5777</strain>
    </source>
</reference>
<comment type="domain">
    <text evidence="7">Consists of 16-stranded beta-barrel sheets, with large surface-exposed loops, that form a transmembrane pore at the center of each barrel. The pore is partially ocluded by a peptide loop that folds into the pore lumen.</text>
</comment>
<name>A0ABV6JWH5_9PROT</name>
<evidence type="ECO:0000256" key="3">
    <source>
        <dbReference type="ARBA" id="ARBA00022452"/>
    </source>
</evidence>
<proteinExistence type="inferred from homology"/>
<feature type="compositionally biased region" description="Low complexity" evidence="8">
    <location>
        <begin position="109"/>
        <end position="128"/>
    </location>
</feature>
<evidence type="ECO:0000256" key="5">
    <source>
        <dbReference type="ARBA" id="ARBA00023136"/>
    </source>
</evidence>
<keyword evidence="10" id="KW-1185">Reference proteome</keyword>
<keyword evidence="6 7" id="KW-0998">Cell outer membrane</keyword>
<keyword evidence="3 7" id="KW-1134">Transmembrane beta strand</keyword>
<dbReference type="Proteomes" id="UP001589865">
    <property type="component" value="Unassembled WGS sequence"/>
</dbReference>
<evidence type="ECO:0000313" key="9">
    <source>
        <dbReference type="EMBL" id="MFC0410076.1"/>
    </source>
</evidence>
<dbReference type="Pfam" id="PF02530">
    <property type="entry name" value="Porin_2"/>
    <property type="match status" value="1"/>
</dbReference>
<keyword evidence="2 7" id="KW-0813">Transport</keyword>
<gene>
    <name evidence="9" type="ORF">ACFFGY_17625</name>
</gene>
<organism evidence="9 10">
    <name type="scientific">Roseomonas elaeocarpi</name>
    <dbReference type="NCBI Taxonomy" id="907779"/>
    <lineage>
        <taxon>Bacteria</taxon>
        <taxon>Pseudomonadati</taxon>
        <taxon>Pseudomonadota</taxon>
        <taxon>Alphaproteobacteria</taxon>
        <taxon>Acetobacterales</taxon>
        <taxon>Roseomonadaceae</taxon>
        <taxon>Roseomonas</taxon>
    </lineage>
</organism>
<sequence>MNPFAKSFSCVAATPPREQAVRLGRAALLGAAVLSLPIWLLSAAPASAQSIEELKAQLNMLQRRIEQLETEQKRAARREAEAQRQARLASQDAARNARVAEASPTQASPTQAPATNQGAPAAAPSSASQGLTASSAGRQPAGDQAPAAQFPMAQSGTGTVTPPQGRGGSGQPQPAPSTTPSRQANDQAPPQVASALPVQEQAANDPLSQWRGSFPGSFRVPGTDTSVRLYGFAKLNMIEDLGPRNRSDSLGSGIPLDHGAGGGRTNGDFQASARRSRLGIETRTPFDRDFGEVRTQLEIDFAGQTNDLTAQSTSNPYTPRLRQAFAEFGNFEADGWGTVLVGQSNSLFNDSVLIPLQWLNDWTALGASAVRQAQLRYTHRFAGGLTTSISLENSYSDVTSTSGTSYPDSNGGAGFGISEAPDLAAQAIYQGDWGFAALRGVVREVRIDNGAASNAAQRYNDTTVGYGLGFTGALNLLDKRLVLATTVNYGKGLGRYLDSSSNGYSAVTDFGLSGVSGAQAKIDAVQVLSGIVGAQYHWSDKWRSNAMLHGVRLNYPSYVHDFAGCIGASSGTVCDGVNRDIWAGVINLIYSPVKPIDLGIEYTHEERTLETRDLNGTRGGQADRIQASAIVRF</sequence>
<comment type="similarity">
    <text evidence="1 7">Belongs to the alphaproteobacteria porin family.</text>
</comment>
<evidence type="ECO:0000313" key="10">
    <source>
        <dbReference type="Proteomes" id="UP001589865"/>
    </source>
</evidence>
<feature type="compositionally biased region" description="Polar residues" evidence="8">
    <location>
        <begin position="176"/>
        <end position="188"/>
    </location>
</feature>
<evidence type="ECO:0000256" key="2">
    <source>
        <dbReference type="ARBA" id="ARBA00022448"/>
    </source>
</evidence>
<keyword evidence="7" id="KW-0812">Transmembrane</keyword>
<keyword evidence="4 7" id="KW-0626">Porin</keyword>
<evidence type="ECO:0000256" key="7">
    <source>
        <dbReference type="RuleBase" id="RU364005"/>
    </source>
</evidence>
<comment type="function">
    <text evidence="7">Forms passive diffusion pores that allow small molecular weight hydrophilic materials across the outer membrane.</text>
</comment>
<keyword evidence="5 7" id="KW-0472">Membrane</keyword>
<keyword evidence="7" id="KW-0406">Ion transport</keyword>
<comment type="caution">
    <text evidence="9">The sequence shown here is derived from an EMBL/GenBank/DDBJ whole genome shotgun (WGS) entry which is preliminary data.</text>
</comment>
<evidence type="ECO:0000256" key="1">
    <source>
        <dbReference type="ARBA" id="ARBA00009521"/>
    </source>
</evidence>